<sequence length="162" mass="18484">MDNLDVMTLADDLTISAEAIIKHQQFLDSKRIYAVLDYMQVLNRPINEYFELTQEQYYEEEADHKLTLQNLDQPIKATTDRILTNHVDGFVNQGEINFTYNHEDPFAEGKYDRKVDFHVLSYGLKVIGAVVPVIGVEALKQHVSKDAILSLGLATYALEHQA</sequence>
<keyword evidence="2" id="KW-1185">Reference proteome</keyword>
<dbReference type="EMBL" id="AZCV01000002">
    <property type="protein sequence ID" value="KRK38124.1"/>
    <property type="molecule type" value="Genomic_DNA"/>
</dbReference>
<dbReference type="AlphaFoldDB" id="A0A0R1GV25"/>
<dbReference type="PATRIC" id="fig|1423722.3.peg.915"/>
<proteinExistence type="predicted"/>
<comment type="caution">
    <text evidence="1">The sequence shown here is derived from an EMBL/GenBank/DDBJ whole genome shotgun (WGS) entry which is preliminary data.</text>
</comment>
<protein>
    <submittedName>
        <fullName evidence="1">Uncharacterized protein</fullName>
    </submittedName>
</protein>
<organism evidence="1 2">
    <name type="scientific">Amylolactobacillus amylotrophicus DSM 20534</name>
    <dbReference type="NCBI Taxonomy" id="1423722"/>
    <lineage>
        <taxon>Bacteria</taxon>
        <taxon>Bacillati</taxon>
        <taxon>Bacillota</taxon>
        <taxon>Bacilli</taxon>
        <taxon>Lactobacillales</taxon>
        <taxon>Lactobacillaceae</taxon>
        <taxon>Amylolactobacillus</taxon>
    </lineage>
</organism>
<reference evidence="1 2" key="1">
    <citation type="journal article" date="2015" name="Genome Announc.">
        <title>Expanding the biotechnology potential of lactobacilli through comparative genomics of 213 strains and associated genera.</title>
        <authorList>
            <person name="Sun Z."/>
            <person name="Harris H.M."/>
            <person name="McCann A."/>
            <person name="Guo C."/>
            <person name="Argimon S."/>
            <person name="Zhang W."/>
            <person name="Yang X."/>
            <person name="Jeffery I.B."/>
            <person name="Cooney J.C."/>
            <person name="Kagawa T.F."/>
            <person name="Liu W."/>
            <person name="Song Y."/>
            <person name="Salvetti E."/>
            <person name="Wrobel A."/>
            <person name="Rasinkangas P."/>
            <person name="Parkhill J."/>
            <person name="Rea M.C."/>
            <person name="O'Sullivan O."/>
            <person name="Ritari J."/>
            <person name="Douillard F.P."/>
            <person name="Paul Ross R."/>
            <person name="Yang R."/>
            <person name="Briner A.E."/>
            <person name="Felis G.E."/>
            <person name="de Vos W.M."/>
            <person name="Barrangou R."/>
            <person name="Klaenhammer T.R."/>
            <person name="Caufield P.W."/>
            <person name="Cui Y."/>
            <person name="Zhang H."/>
            <person name="O'Toole P.W."/>
        </authorList>
    </citation>
    <scope>NUCLEOTIDE SEQUENCE [LARGE SCALE GENOMIC DNA]</scope>
    <source>
        <strain evidence="1 2">DSM 20534</strain>
    </source>
</reference>
<dbReference type="Proteomes" id="UP000050909">
    <property type="component" value="Unassembled WGS sequence"/>
</dbReference>
<name>A0A0R1GV25_9LACO</name>
<accession>A0A0R1GV25</accession>
<evidence type="ECO:0000313" key="2">
    <source>
        <dbReference type="Proteomes" id="UP000050909"/>
    </source>
</evidence>
<dbReference type="RefSeq" id="WP_054746302.1">
    <property type="nucleotide sequence ID" value="NZ_AZCV01000002.1"/>
</dbReference>
<gene>
    <name evidence="1" type="ORF">FC62_GL000899</name>
</gene>
<evidence type="ECO:0000313" key="1">
    <source>
        <dbReference type="EMBL" id="KRK38124.1"/>
    </source>
</evidence>